<dbReference type="Pfam" id="PF01546">
    <property type="entry name" value="Peptidase_M20"/>
    <property type="match status" value="1"/>
</dbReference>
<dbReference type="PANTHER" id="PTHR43808">
    <property type="entry name" value="ACETYLORNITHINE DEACETYLASE"/>
    <property type="match status" value="1"/>
</dbReference>
<reference evidence="6" key="1">
    <citation type="journal article" date="2024" name="Gigascience">
        <title>Chromosome-level genome of the poultry shaft louse Menopon gallinae provides insight into the host-switching and adaptive evolution of parasitic lice.</title>
        <authorList>
            <person name="Xu Y."/>
            <person name="Ma L."/>
            <person name="Liu S."/>
            <person name="Liang Y."/>
            <person name="Liu Q."/>
            <person name="He Z."/>
            <person name="Tian L."/>
            <person name="Duan Y."/>
            <person name="Cai W."/>
            <person name="Li H."/>
            <person name="Song F."/>
        </authorList>
    </citation>
    <scope>NUCLEOTIDE SEQUENCE</scope>
    <source>
        <strain evidence="6">Cailab_2023a</strain>
    </source>
</reference>
<evidence type="ECO:0000313" key="6">
    <source>
        <dbReference type="EMBL" id="KAL0263912.1"/>
    </source>
</evidence>
<dbReference type="GO" id="GO:0006526">
    <property type="term" value="P:L-arginine biosynthetic process"/>
    <property type="evidence" value="ECO:0007669"/>
    <property type="project" value="TreeGrafter"/>
</dbReference>
<accession>A0AAW2H6A6</accession>
<protein>
    <recommendedName>
        <fullName evidence="7">Acetylornithine deacetylase</fullName>
    </recommendedName>
</protein>
<sequence length="271" mass="30719">MEQSLQYSVVNTLYVKALDLLKQLIQIKSFSKEEDKTAKLIGNFWEANNIPYSREQNNIWVTNRYFDVCKPTILFNSHHDTVKPNLSYTNDPFKAIERNGKLYGLGSNDAGGALVSLIATFLYFYYRSDLKYNIIMSATAEEEISGENGVSSILRHFGKLEFAIVGEPTDMKLAIAEKGLLVLDCVAKGTPSHAAHPNDDNAIYNAMEDIEWIKSYQFPKESPWLGKVKMTATSITSESVHNIVPDECRFTIDLYQDPYGGIPHRYLRIVQ</sequence>
<dbReference type="EMBL" id="JARGDH010000075">
    <property type="protein sequence ID" value="KAL0263912.1"/>
    <property type="molecule type" value="Genomic_DNA"/>
</dbReference>
<dbReference type="SUPFAM" id="SSF53187">
    <property type="entry name" value="Zn-dependent exopeptidases"/>
    <property type="match status" value="1"/>
</dbReference>
<dbReference type="AlphaFoldDB" id="A0AAW2H6A6"/>
<dbReference type="Gene3D" id="3.30.70.360">
    <property type="match status" value="1"/>
</dbReference>
<dbReference type="InterPro" id="IPR050072">
    <property type="entry name" value="Peptidase_M20A"/>
</dbReference>
<dbReference type="GO" id="GO:0046872">
    <property type="term" value="F:metal ion binding"/>
    <property type="evidence" value="ECO:0007669"/>
    <property type="project" value="UniProtKB-KW"/>
</dbReference>
<dbReference type="PROSITE" id="PS00758">
    <property type="entry name" value="ARGE_DAPE_CPG2_1"/>
    <property type="match status" value="1"/>
</dbReference>
<dbReference type="PANTHER" id="PTHR43808:SF31">
    <property type="entry name" value="N-ACETYL-L-CITRULLINE DEACETYLASE"/>
    <property type="match status" value="1"/>
</dbReference>
<dbReference type="Gene3D" id="3.40.630.10">
    <property type="entry name" value="Zn peptidases"/>
    <property type="match status" value="1"/>
</dbReference>
<evidence type="ECO:0000256" key="3">
    <source>
        <dbReference type="ARBA" id="ARBA00022801"/>
    </source>
</evidence>
<dbReference type="InterPro" id="IPR036264">
    <property type="entry name" value="Bact_exopeptidase_dim_dom"/>
</dbReference>
<comment type="cofactor">
    <cofactor evidence="1">
        <name>Zn(2+)</name>
        <dbReference type="ChEBI" id="CHEBI:29105"/>
    </cofactor>
</comment>
<dbReference type="InterPro" id="IPR002933">
    <property type="entry name" value="Peptidase_M20"/>
</dbReference>
<organism evidence="6">
    <name type="scientific">Menopon gallinae</name>
    <name type="common">poultry shaft louse</name>
    <dbReference type="NCBI Taxonomy" id="328185"/>
    <lineage>
        <taxon>Eukaryota</taxon>
        <taxon>Metazoa</taxon>
        <taxon>Ecdysozoa</taxon>
        <taxon>Arthropoda</taxon>
        <taxon>Hexapoda</taxon>
        <taxon>Insecta</taxon>
        <taxon>Pterygota</taxon>
        <taxon>Neoptera</taxon>
        <taxon>Paraneoptera</taxon>
        <taxon>Psocodea</taxon>
        <taxon>Troctomorpha</taxon>
        <taxon>Phthiraptera</taxon>
        <taxon>Amblycera</taxon>
        <taxon>Menoponidae</taxon>
        <taxon>Menopon</taxon>
    </lineage>
</organism>
<evidence type="ECO:0000256" key="5">
    <source>
        <dbReference type="SAM" id="Phobius"/>
    </source>
</evidence>
<gene>
    <name evidence="6" type="ORF">PYX00_011950</name>
</gene>
<keyword evidence="5" id="KW-1133">Transmembrane helix</keyword>
<comment type="caution">
    <text evidence="6">The sequence shown here is derived from an EMBL/GenBank/DDBJ whole genome shotgun (WGS) entry which is preliminary data.</text>
</comment>
<feature type="transmembrane region" description="Helical" evidence="5">
    <location>
        <begin position="110"/>
        <end position="126"/>
    </location>
</feature>
<keyword evidence="5" id="KW-0812">Transmembrane</keyword>
<dbReference type="GO" id="GO:0008777">
    <property type="term" value="F:acetylornithine deacetylase activity"/>
    <property type="evidence" value="ECO:0007669"/>
    <property type="project" value="TreeGrafter"/>
</dbReference>
<proteinExistence type="predicted"/>
<keyword evidence="2" id="KW-0479">Metal-binding</keyword>
<evidence type="ECO:0008006" key="7">
    <source>
        <dbReference type="Google" id="ProtNLM"/>
    </source>
</evidence>
<keyword evidence="3" id="KW-0378">Hydrolase</keyword>
<evidence type="ECO:0000256" key="2">
    <source>
        <dbReference type="ARBA" id="ARBA00022723"/>
    </source>
</evidence>
<keyword evidence="5" id="KW-0472">Membrane</keyword>
<evidence type="ECO:0000256" key="1">
    <source>
        <dbReference type="ARBA" id="ARBA00001947"/>
    </source>
</evidence>
<name>A0AAW2H6A6_9NEOP</name>
<evidence type="ECO:0000256" key="4">
    <source>
        <dbReference type="ARBA" id="ARBA00022833"/>
    </source>
</evidence>
<keyword evidence="4" id="KW-0862">Zinc</keyword>
<dbReference type="InterPro" id="IPR001261">
    <property type="entry name" value="ArgE/DapE_CS"/>
</dbReference>
<dbReference type="SUPFAM" id="SSF55031">
    <property type="entry name" value="Bacterial exopeptidase dimerisation domain"/>
    <property type="match status" value="1"/>
</dbReference>